<gene>
    <name evidence="2" type="ORF">PoB_000144400</name>
</gene>
<keyword evidence="3" id="KW-1185">Reference proteome</keyword>
<dbReference type="EMBL" id="BLXT01000184">
    <property type="protein sequence ID" value="GFN74938.1"/>
    <property type="molecule type" value="Genomic_DNA"/>
</dbReference>
<reference evidence="2 3" key="1">
    <citation type="journal article" date="2021" name="Elife">
        <title>Chloroplast acquisition without the gene transfer in kleptoplastic sea slugs, Plakobranchus ocellatus.</title>
        <authorList>
            <person name="Maeda T."/>
            <person name="Takahashi S."/>
            <person name="Yoshida T."/>
            <person name="Shimamura S."/>
            <person name="Takaki Y."/>
            <person name="Nagai Y."/>
            <person name="Toyoda A."/>
            <person name="Suzuki Y."/>
            <person name="Arimoto A."/>
            <person name="Ishii H."/>
            <person name="Satoh N."/>
            <person name="Nishiyama T."/>
            <person name="Hasebe M."/>
            <person name="Maruyama T."/>
            <person name="Minagawa J."/>
            <person name="Obokata J."/>
            <person name="Shigenobu S."/>
        </authorList>
    </citation>
    <scope>NUCLEOTIDE SEQUENCE [LARGE SCALE GENOMIC DNA]</scope>
</reference>
<protein>
    <submittedName>
        <fullName evidence="2">Uncharacterized protein</fullName>
    </submittedName>
</protein>
<evidence type="ECO:0000313" key="3">
    <source>
        <dbReference type="Proteomes" id="UP000735302"/>
    </source>
</evidence>
<feature type="compositionally biased region" description="Acidic residues" evidence="1">
    <location>
        <begin position="148"/>
        <end position="159"/>
    </location>
</feature>
<dbReference type="AlphaFoldDB" id="A0AAV3XVN5"/>
<feature type="compositionally biased region" description="Basic and acidic residues" evidence="1">
    <location>
        <begin position="101"/>
        <end position="120"/>
    </location>
</feature>
<name>A0AAV3XVN5_9GAST</name>
<proteinExistence type="predicted"/>
<feature type="region of interest" description="Disordered" evidence="1">
    <location>
        <begin position="84"/>
        <end position="165"/>
    </location>
</feature>
<sequence>MPLRKAIKKIVDNVDVGKIALLRSSSSSSSLGKTKSSLGRTQKDTTDAAASAATAVENLLQPNTSGNDITIIITAAEKTTGELNEKVTNKNDDFEGNNNKIVDEVNNEKNNKGNHSRTESENSDESNEEKNDKMKHESGASSETTAYSEDDDGSSSEDEVCLKFQ</sequence>
<organism evidence="2 3">
    <name type="scientific">Plakobranchus ocellatus</name>
    <dbReference type="NCBI Taxonomy" id="259542"/>
    <lineage>
        <taxon>Eukaryota</taxon>
        <taxon>Metazoa</taxon>
        <taxon>Spiralia</taxon>
        <taxon>Lophotrochozoa</taxon>
        <taxon>Mollusca</taxon>
        <taxon>Gastropoda</taxon>
        <taxon>Heterobranchia</taxon>
        <taxon>Euthyneura</taxon>
        <taxon>Panpulmonata</taxon>
        <taxon>Sacoglossa</taxon>
        <taxon>Placobranchoidea</taxon>
        <taxon>Plakobranchidae</taxon>
        <taxon>Plakobranchus</taxon>
    </lineage>
</organism>
<feature type="compositionally biased region" description="Basic and acidic residues" evidence="1">
    <location>
        <begin position="84"/>
        <end position="93"/>
    </location>
</feature>
<feature type="region of interest" description="Disordered" evidence="1">
    <location>
        <begin position="25"/>
        <end position="47"/>
    </location>
</feature>
<evidence type="ECO:0000313" key="2">
    <source>
        <dbReference type="EMBL" id="GFN74938.1"/>
    </source>
</evidence>
<evidence type="ECO:0000256" key="1">
    <source>
        <dbReference type="SAM" id="MobiDB-lite"/>
    </source>
</evidence>
<feature type="compositionally biased region" description="Basic and acidic residues" evidence="1">
    <location>
        <begin position="128"/>
        <end position="138"/>
    </location>
</feature>
<dbReference type="Proteomes" id="UP000735302">
    <property type="component" value="Unassembled WGS sequence"/>
</dbReference>
<feature type="compositionally biased region" description="Low complexity" evidence="1">
    <location>
        <begin position="25"/>
        <end position="40"/>
    </location>
</feature>
<comment type="caution">
    <text evidence="2">The sequence shown here is derived from an EMBL/GenBank/DDBJ whole genome shotgun (WGS) entry which is preliminary data.</text>
</comment>
<accession>A0AAV3XVN5</accession>